<proteinExistence type="inferred from homology"/>
<comment type="similarity">
    <text evidence="2">Belongs to the monovalent cation:proton antiporter 1 (CPA1) transporter (TC 2.A.36) family.</text>
</comment>
<dbReference type="GO" id="GO:0015297">
    <property type="term" value="F:antiporter activity"/>
    <property type="evidence" value="ECO:0007669"/>
    <property type="project" value="InterPro"/>
</dbReference>
<keyword evidence="3 6" id="KW-0812">Transmembrane</keyword>
<feature type="transmembrane region" description="Helical" evidence="6">
    <location>
        <begin position="289"/>
        <end position="305"/>
    </location>
</feature>
<protein>
    <submittedName>
        <fullName evidence="8">Sodium/hydrogen exchanger 9B2</fullName>
    </submittedName>
</protein>
<name>A0AAD9VG70_ACRCE</name>
<feature type="transmembrane region" description="Helical" evidence="6">
    <location>
        <begin position="341"/>
        <end position="361"/>
    </location>
</feature>
<dbReference type="PANTHER" id="PTHR31102:SF1">
    <property type="entry name" value="CATION_H+ EXCHANGER DOMAIN-CONTAINING PROTEIN"/>
    <property type="match status" value="1"/>
</dbReference>
<dbReference type="EMBL" id="JARQWQ010000003">
    <property type="protein sequence ID" value="KAK2572720.1"/>
    <property type="molecule type" value="Genomic_DNA"/>
</dbReference>
<feature type="transmembrane region" description="Helical" evidence="6">
    <location>
        <begin position="443"/>
        <end position="464"/>
    </location>
</feature>
<reference evidence="8" key="2">
    <citation type="journal article" date="2023" name="Science">
        <title>Genomic signatures of disease resistance in endangered staghorn corals.</title>
        <authorList>
            <person name="Vollmer S.V."/>
            <person name="Selwyn J.D."/>
            <person name="Despard B.A."/>
            <person name="Roesel C.L."/>
        </authorList>
    </citation>
    <scope>NUCLEOTIDE SEQUENCE</scope>
    <source>
        <strain evidence="8">K2</strain>
    </source>
</reference>
<feature type="transmembrane region" description="Helical" evidence="6">
    <location>
        <begin position="183"/>
        <end position="204"/>
    </location>
</feature>
<evidence type="ECO:0000259" key="7">
    <source>
        <dbReference type="Pfam" id="PF00999"/>
    </source>
</evidence>
<feature type="transmembrane region" description="Helical" evidence="6">
    <location>
        <begin position="256"/>
        <end position="277"/>
    </location>
</feature>
<organism evidence="8 9">
    <name type="scientific">Acropora cervicornis</name>
    <name type="common">Staghorn coral</name>
    <dbReference type="NCBI Taxonomy" id="6130"/>
    <lineage>
        <taxon>Eukaryota</taxon>
        <taxon>Metazoa</taxon>
        <taxon>Cnidaria</taxon>
        <taxon>Anthozoa</taxon>
        <taxon>Hexacorallia</taxon>
        <taxon>Scleractinia</taxon>
        <taxon>Astrocoeniina</taxon>
        <taxon>Acroporidae</taxon>
        <taxon>Acropora</taxon>
    </lineage>
</organism>
<comment type="caution">
    <text evidence="8">The sequence shown here is derived from an EMBL/GenBank/DDBJ whole genome shotgun (WGS) entry which is preliminary data.</text>
</comment>
<keyword evidence="5 6" id="KW-0472">Membrane</keyword>
<keyword evidence="9" id="KW-1185">Reference proteome</keyword>
<dbReference type="PANTHER" id="PTHR31102">
    <property type="match status" value="1"/>
</dbReference>
<evidence type="ECO:0000256" key="1">
    <source>
        <dbReference type="ARBA" id="ARBA00004141"/>
    </source>
</evidence>
<accession>A0AAD9VG70</accession>
<dbReference type="Gene3D" id="1.20.1530.20">
    <property type="match status" value="1"/>
</dbReference>
<dbReference type="InterPro" id="IPR006153">
    <property type="entry name" value="Cation/H_exchanger_TM"/>
</dbReference>
<evidence type="ECO:0000256" key="2">
    <source>
        <dbReference type="ARBA" id="ARBA00007367"/>
    </source>
</evidence>
<dbReference type="GO" id="GO:0016020">
    <property type="term" value="C:membrane"/>
    <property type="evidence" value="ECO:0007669"/>
    <property type="project" value="UniProtKB-SubCell"/>
</dbReference>
<feature type="transmembrane region" description="Helical" evidence="6">
    <location>
        <begin position="64"/>
        <end position="84"/>
    </location>
</feature>
<reference evidence="8" key="1">
    <citation type="journal article" date="2023" name="G3 (Bethesda)">
        <title>Whole genome assembly and annotation of the endangered Caribbean coral Acropora cervicornis.</title>
        <authorList>
            <person name="Selwyn J.D."/>
            <person name="Vollmer S.V."/>
        </authorList>
    </citation>
    <scope>NUCLEOTIDE SEQUENCE</scope>
    <source>
        <strain evidence="8">K2</strain>
    </source>
</reference>
<keyword evidence="4 6" id="KW-1133">Transmembrane helix</keyword>
<comment type="subcellular location">
    <subcellularLocation>
        <location evidence="1">Membrane</location>
        <topology evidence="1">Multi-pass membrane protein</topology>
    </subcellularLocation>
</comment>
<feature type="transmembrane region" description="Helical" evidence="6">
    <location>
        <begin position="154"/>
        <end position="177"/>
    </location>
</feature>
<feature type="transmembrane region" description="Helical" evidence="6">
    <location>
        <begin position="36"/>
        <end position="58"/>
    </location>
</feature>
<gene>
    <name evidence="8" type="ORF">P5673_001700</name>
</gene>
<dbReference type="InterPro" id="IPR038770">
    <property type="entry name" value="Na+/solute_symporter_sf"/>
</dbReference>
<dbReference type="AlphaFoldDB" id="A0AAD9VG70"/>
<dbReference type="Pfam" id="PF00999">
    <property type="entry name" value="Na_H_Exchanger"/>
    <property type="match status" value="1"/>
</dbReference>
<dbReference type="InterPro" id="IPR051843">
    <property type="entry name" value="CPA1_transporter"/>
</dbReference>
<feature type="transmembrane region" description="Helical" evidence="6">
    <location>
        <begin position="367"/>
        <end position="390"/>
    </location>
</feature>
<evidence type="ECO:0000313" key="9">
    <source>
        <dbReference type="Proteomes" id="UP001249851"/>
    </source>
</evidence>
<evidence type="ECO:0000256" key="6">
    <source>
        <dbReference type="SAM" id="Phobius"/>
    </source>
</evidence>
<sequence length="504" mass="53967">MADEGDVQNSAKETPVAGKKARIFQRFRPLIPPSGFLGRFLTRGAIVLLSWAVLWSIVGRDVLAGGNIFGIFIVIVLAALGGFLTRRLSKDALPSLLGMLIVGFILRNVPGVDVARYIDKTWSASLRSMALVVILTRSGLELDPGALKRLKFSVIRLAFCPCIGEAIAVAVVGKLLLDMPWLWGFQLGFVLGAVTPAVVVPQLLTLQAKGFGVKQGIPTLVMAASSFDDVIAISLFGVFLGIAFSKGNLVFNIFRGPIELLMGVVFGSLVGLLCWFLPNKMEADRSRNRFVILLGCALLSVFGSNKAQFSGAGALGVLVMATMASYGWGDSEKAPVADAMAIVWEFFQPLLFGLIGAEVSIEYMDSALIGKAFGLLTVAMVIRMIVTFFVVSGNSLSVREKIFVAIAWSPKATVQAAIGSLSLDIARERGFAGMRQEELGIQILTIAVLSILFTAPSGAVAIAVSGPRLLQKVETRQQETGDNVEAEPIFDDHHSEGLEFNAIT</sequence>
<dbReference type="Proteomes" id="UP001249851">
    <property type="component" value="Unassembled WGS sequence"/>
</dbReference>
<dbReference type="GO" id="GO:1902600">
    <property type="term" value="P:proton transmembrane transport"/>
    <property type="evidence" value="ECO:0007669"/>
    <property type="project" value="InterPro"/>
</dbReference>
<evidence type="ECO:0000256" key="4">
    <source>
        <dbReference type="ARBA" id="ARBA00022989"/>
    </source>
</evidence>
<feature type="transmembrane region" description="Helical" evidence="6">
    <location>
        <begin position="216"/>
        <end position="244"/>
    </location>
</feature>
<evidence type="ECO:0000256" key="3">
    <source>
        <dbReference type="ARBA" id="ARBA00022692"/>
    </source>
</evidence>
<feature type="domain" description="Cation/H+ exchanger transmembrane" evidence="7">
    <location>
        <begin position="75"/>
        <end position="454"/>
    </location>
</feature>
<evidence type="ECO:0000256" key="5">
    <source>
        <dbReference type="ARBA" id="ARBA00023136"/>
    </source>
</evidence>
<evidence type="ECO:0000313" key="8">
    <source>
        <dbReference type="EMBL" id="KAK2572720.1"/>
    </source>
</evidence>